<evidence type="ECO:0000256" key="3">
    <source>
        <dbReference type="ARBA" id="ARBA00023004"/>
    </source>
</evidence>
<evidence type="ECO:0000256" key="1">
    <source>
        <dbReference type="ARBA" id="ARBA00022617"/>
    </source>
</evidence>
<evidence type="ECO:0000313" key="7">
    <source>
        <dbReference type="Proteomes" id="UP001295740"/>
    </source>
</evidence>
<reference evidence="6" key="1">
    <citation type="submission" date="2023-10" db="EMBL/GenBank/DDBJ databases">
        <authorList>
            <person name="Hackl T."/>
        </authorList>
    </citation>
    <scope>NUCLEOTIDE SEQUENCE</scope>
</reference>
<dbReference type="EMBL" id="CAUWAG010000012">
    <property type="protein sequence ID" value="CAJ2509046.1"/>
    <property type="molecule type" value="Genomic_DNA"/>
</dbReference>
<comment type="cofactor">
    <cofactor evidence="4">
        <name>heme</name>
        <dbReference type="ChEBI" id="CHEBI:30413"/>
    </cofactor>
</comment>
<keyword evidence="5" id="KW-1133">Transmembrane helix</keyword>
<protein>
    <submittedName>
        <fullName evidence="6">Uu.00g140720.m01.CDS01</fullName>
    </submittedName>
</protein>
<dbReference type="Proteomes" id="UP001295740">
    <property type="component" value="Unassembled WGS sequence"/>
</dbReference>
<keyword evidence="1 4" id="KW-0349">Heme</keyword>
<dbReference type="InterPro" id="IPR001128">
    <property type="entry name" value="Cyt_P450"/>
</dbReference>
<gene>
    <name evidence="6" type="ORF">KHLLAP_LOCUS9514</name>
</gene>
<dbReference type="Gene3D" id="1.10.630.10">
    <property type="entry name" value="Cytochrome P450"/>
    <property type="match status" value="1"/>
</dbReference>
<dbReference type="PANTHER" id="PTHR24305:SF168">
    <property type="entry name" value="P450, PUTATIVE (EUROFUNG)-RELATED"/>
    <property type="match status" value="1"/>
</dbReference>
<evidence type="ECO:0000313" key="6">
    <source>
        <dbReference type="EMBL" id="CAJ2509046.1"/>
    </source>
</evidence>
<keyword evidence="5" id="KW-0472">Membrane</keyword>
<dbReference type="CDD" id="cd11060">
    <property type="entry name" value="CYP57A1-like"/>
    <property type="match status" value="1"/>
</dbReference>
<dbReference type="InterPro" id="IPR036396">
    <property type="entry name" value="Cyt_P450_sf"/>
</dbReference>
<dbReference type="GO" id="GO:0016705">
    <property type="term" value="F:oxidoreductase activity, acting on paired donors, with incorporation or reduction of molecular oxygen"/>
    <property type="evidence" value="ECO:0007669"/>
    <property type="project" value="InterPro"/>
</dbReference>
<feature type="transmembrane region" description="Helical" evidence="5">
    <location>
        <begin position="87"/>
        <end position="106"/>
    </location>
</feature>
<sequence>MVIITPAASPKHHMELVQTMKHLRTAVVSCGTFTRHRLQLDSEPSSAHLTTTFGAIRDRTNRLVGGAFKFHICCSTLEGGGALRSKLVMYSAALSLAIGVVVLYVVRAVRTYYALSQFGGHGSAGWSRLWLLRTQGSGEINKRFTKINNQYGSTARIGPEMLITSDPELFRRMNAVRSSFTRGPWYKALKLHPERDNIISYVDERKHADIRSRMAPGYSGKENHHTEQDVDDQLLKYLELVNSKYVSKPEDGIFRTVDLSRVTSFFTLDVISKVAFGQPFGFLDKDDDPFGYLASLAEMLLAVIVFGVYTEITNLMKIPLIKAALPKSTDKRGLGRVMGFAGDMVQERFGQDAVVRQDVLGAFVNRGLTQGELESETLTQITAGSDSTASALRMTLHFISTSPPIQDRLLAKVRAEIEAGRISRPIIKDFEARQLPYLQACIKEGLRMYPPVTGLMAKMAPEGGAEIEVDGVEKFAPGGTQVGWNSWGMMHDPAVFGADADIFRPERWLLSRNSSDQECDRVNRMNETATLCFGYGRFGCLGRGVATMELNKAVIETLLRFNLQPCSLAKPFNEKIVGFNIHTDMYFVATERKHFTKADFATLNGGNIDAGAIAGAYEA</sequence>
<dbReference type="PRINTS" id="PR00385">
    <property type="entry name" value="P450"/>
</dbReference>
<dbReference type="Pfam" id="PF00067">
    <property type="entry name" value="p450"/>
    <property type="match status" value="1"/>
</dbReference>
<keyword evidence="7" id="KW-1185">Reference proteome</keyword>
<name>A0AAI8YJ05_9PEZI</name>
<feature type="binding site" description="axial binding residue" evidence="4">
    <location>
        <position position="540"/>
    </location>
    <ligand>
        <name>heme</name>
        <dbReference type="ChEBI" id="CHEBI:30413"/>
    </ligand>
    <ligandPart>
        <name>Fe</name>
        <dbReference type="ChEBI" id="CHEBI:18248"/>
    </ligandPart>
</feature>
<comment type="caution">
    <text evidence="6">The sequence shown here is derived from an EMBL/GenBank/DDBJ whole genome shotgun (WGS) entry which is preliminary data.</text>
</comment>
<evidence type="ECO:0000256" key="4">
    <source>
        <dbReference type="PIRSR" id="PIRSR602401-1"/>
    </source>
</evidence>
<dbReference type="AlphaFoldDB" id="A0AAI8YJ05"/>
<dbReference type="InterPro" id="IPR050121">
    <property type="entry name" value="Cytochrome_P450_monoxygenase"/>
</dbReference>
<keyword evidence="3 4" id="KW-0408">Iron</keyword>
<dbReference type="GO" id="GO:0020037">
    <property type="term" value="F:heme binding"/>
    <property type="evidence" value="ECO:0007669"/>
    <property type="project" value="InterPro"/>
</dbReference>
<feature type="transmembrane region" description="Helical" evidence="5">
    <location>
        <begin position="290"/>
        <end position="309"/>
    </location>
</feature>
<keyword evidence="5" id="KW-0812">Transmembrane</keyword>
<keyword evidence="2 4" id="KW-0479">Metal-binding</keyword>
<organism evidence="6 7">
    <name type="scientific">Anthostomella pinea</name>
    <dbReference type="NCBI Taxonomy" id="933095"/>
    <lineage>
        <taxon>Eukaryota</taxon>
        <taxon>Fungi</taxon>
        <taxon>Dikarya</taxon>
        <taxon>Ascomycota</taxon>
        <taxon>Pezizomycotina</taxon>
        <taxon>Sordariomycetes</taxon>
        <taxon>Xylariomycetidae</taxon>
        <taxon>Xylariales</taxon>
        <taxon>Xylariaceae</taxon>
        <taxon>Anthostomella</taxon>
    </lineage>
</organism>
<dbReference type="GO" id="GO:0005506">
    <property type="term" value="F:iron ion binding"/>
    <property type="evidence" value="ECO:0007669"/>
    <property type="project" value="InterPro"/>
</dbReference>
<proteinExistence type="predicted"/>
<accession>A0AAI8YJ05</accession>
<dbReference type="PRINTS" id="PR00463">
    <property type="entry name" value="EP450I"/>
</dbReference>
<evidence type="ECO:0000256" key="5">
    <source>
        <dbReference type="SAM" id="Phobius"/>
    </source>
</evidence>
<dbReference type="SUPFAM" id="SSF48264">
    <property type="entry name" value="Cytochrome P450"/>
    <property type="match status" value="1"/>
</dbReference>
<dbReference type="PANTHER" id="PTHR24305">
    <property type="entry name" value="CYTOCHROME P450"/>
    <property type="match status" value="1"/>
</dbReference>
<evidence type="ECO:0000256" key="2">
    <source>
        <dbReference type="ARBA" id="ARBA00022723"/>
    </source>
</evidence>
<dbReference type="GO" id="GO:0004497">
    <property type="term" value="F:monooxygenase activity"/>
    <property type="evidence" value="ECO:0007669"/>
    <property type="project" value="InterPro"/>
</dbReference>
<dbReference type="InterPro" id="IPR002401">
    <property type="entry name" value="Cyt_P450_E_grp-I"/>
</dbReference>